<dbReference type="Proteomes" id="UP000515873">
    <property type="component" value="Chromosome"/>
</dbReference>
<dbReference type="KEGG" id="dtl:H8F01_18720"/>
<sequence length="57" mass="6309">MDPMTLDAPIASAEHPHARRVSPEPTEGFVLDPWSGLYRETDATYQSRLQSLPSLAV</sequence>
<dbReference type="RefSeq" id="WP_187056537.1">
    <property type="nucleotide sequence ID" value="NZ_CP060412.1"/>
</dbReference>
<proteinExistence type="predicted"/>
<gene>
    <name evidence="2" type="ORF">H8F01_18720</name>
</gene>
<name>A0A7G8Q2R5_9GAMM</name>
<dbReference type="AlphaFoldDB" id="A0A7G8Q2R5"/>
<evidence type="ECO:0000313" key="3">
    <source>
        <dbReference type="Proteomes" id="UP000515873"/>
    </source>
</evidence>
<organism evidence="2 3">
    <name type="scientific">Dyella telluris</name>
    <dbReference type="NCBI Taxonomy" id="2763498"/>
    <lineage>
        <taxon>Bacteria</taxon>
        <taxon>Pseudomonadati</taxon>
        <taxon>Pseudomonadota</taxon>
        <taxon>Gammaproteobacteria</taxon>
        <taxon>Lysobacterales</taxon>
        <taxon>Rhodanobacteraceae</taxon>
        <taxon>Dyella</taxon>
    </lineage>
</organism>
<accession>A0A7G8Q2R5</accession>
<protein>
    <submittedName>
        <fullName evidence="2">Uncharacterized protein</fullName>
    </submittedName>
</protein>
<keyword evidence="3" id="KW-1185">Reference proteome</keyword>
<evidence type="ECO:0000313" key="2">
    <source>
        <dbReference type="EMBL" id="QNK01073.1"/>
    </source>
</evidence>
<dbReference type="EMBL" id="CP060412">
    <property type="protein sequence ID" value="QNK01073.1"/>
    <property type="molecule type" value="Genomic_DNA"/>
</dbReference>
<reference evidence="2 3" key="1">
    <citation type="submission" date="2020-08" db="EMBL/GenBank/DDBJ databases">
        <title>Dyella sp. G9 isolated from forest soil.</title>
        <authorList>
            <person name="Fu J."/>
            <person name="Qiu L."/>
        </authorList>
    </citation>
    <scope>NUCLEOTIDE SEQUENCE [LARGE SCALE GENOMIC DNA]</scope>
    <source>
        <strain evidence="2 3">G9</strain>
    </source>
</reference>
<evidence type="ECO:0000256" key="1">
    <source>
        <dbReference type="SAM" id="MobiDB-lite"/>
    </source>
</evidence>
<feature type="region of interest" description="Disordered" evidence="1">
    <location>
        <begin position="1"/>
        <end position="26"/>
    </location>
</feature>